<dbReference type="InterPro" id="IPR029063">
    <property type="entry name" value="SAM-dependent_MTases_sf"/>
</dbReference>
<evidence type="ECO:0000313" key="2">
    <source>
        <dbReference type="EMBL" id="TFU01497.1"/>
    </source>
</evidence>
<dbReference type="GO" id="GO:0032259">
    <property type="term" value="P:methylation"/>
    <property type="evidence" value="ECO:0007669"/>
    <property type="project" value="UniProtKB-KW"/>
</dbReference>
<keyword evidence="2" id="KW-0808">Transferase</keyword>
<name>A0A4Y9ELT9_9SPHN</name>
<dbReference type="CDD" id="cd02440">
    <property type="entry name" value="AdoMet_MTases"/>
    <property type="match status" value="1"/>
</dbReference>
<dbReference type="Pfam" id="PF08241">
    <property type="entry name" value="Methyltransf_11"/>
    <property type="match status" value="1"/>
</dbReference>
<accession>A0A4Y9ELT9</accession>
<evidence type="ECO:0000259" key="1">
    <source>
        <dbReference type="Pfam" id="PF08241"/>
    </source>
</evidence>
<dbReference type="SUPFAM" id="SSF53335">
    <property type="entry name" value="S-adenosyl-L-methionine-dependent methyltransferases"/>
    <property type="match status" value="1"/>
</dbReference>
<organism evidence="2 3">
    <name type="scientific">Glacieibacterium arshaanense</name>
    <dbReference type="NCBI Taxonomy" id="2511025"/>
    <lineage>
        <taxon>Bacteria</taxon>
        <taxon>Pseudomonadati</taxon>
        <taxon>Pseudomonadota</taxon>
        <taxon>Alphaproteobacteria</taxon>
        <taxon>Sphingomonadales</taxon>
        <taxon>Sphingosinicellaceae</taxon>
        <taxon>Glacieibacterium</taxon>
    </lineage>
</organism>
<proteinExistence type="predicted"/>
<sequence length="230" mass="25592">MRRKYGLQWPRRGSVSFGDLRRVTPVSASFGMERGRPIDRHYIEAFLAANADAIRGRTLELGDPFYINKYGQGRVTQPEVLHYVEGNPDATIVADLTNAPHIPDNSFDCIIFTQTLQMIWDMNAALDTLHRILKPGGVLLLTTSGISKIGRRLGRDDWGEYWRLTAPAVERLAAERFPGSTAVVTPYGNVLSATAYLQGLALEELEPDELDFCDPDFEVIIGARITKANA</sequence>
<dbReference type="GO" id="GO:0008757">
    <property type="term" value="F:S-adenosylmethionine-dependent methyltransferase activity"/>
    <property type="evidence" value="ECO:0007669"/>
    <property type="project" value="InterPro"/>
</dbReference>
<feature type="domain" description="Methyltransferase type 11" evidence="1">
    <location>
        <begin position="91"/>
        <end position="140"/>
    </location>
</feature>
<dbReference type="EMBL" id="SIHO01000003">
    <property type="protein sequence ID" value="TFU01497.1"/>
    <property type="molecule type" value="Genomic_DNA"/>
</dbReference>
<comment type="caution">
    <text evidence="2">The sequence shown here is derived from an EMBL/GenBank/DDBJ whole genome shotgun (WGS) entry which is preliminary data.</text>
</comment>
<protein>
    <submittedName>
        <fullName evidence="2">Class I SAM-dependent methyltransferase</fullName>
    </submittedName>
</protein>
<gene>
    <name evidence="2" type="ORF">EUV02_12365</name>
</gene>
<keyword evidence="2" id="KW-0489">Methyltransferase</keyword>
<dbReference type="OrthoDB" id="7478324at2"/>
<dbReference type="Gene3D" id="3.40.50.150">
    <property type="entry name" value="Vaccinia Virus protein VP39"/>
    <property type="match status" value="1"/>
</dbReference>
<dbReference type="Proteomes" id="UP000297737">
    <property type="component" value="Unassembled WGS sequence"/>
</dbReference>
<evidence type="ECO:0000313" key="3">
    <source>
        <dbReference type="Proteomes" id="UP000297737"/>
    </source>
</evidence>
<keyword evidence="3" id="KW-1185">Reference proteome</keyword>
<reference evidence="2 3" key="1">
    <citation type="submission" date="2019-02" db="EMBL/GenBank/DDBJ databases">
        <title>Polymorphobacter sp. isolated from the lake at the Tibet of China.</title>
        <authorList>
            <person name="Li A."/>
        </authorList>
    </citation>
    <scope>NUCLEOTIDE SEQUENCE [LARGE SCALE GENOMIC DNA]</scope>
    <source>
        <strain evidence="2 3">DJ1R-1</strain>
    </source>
</reference>
<dbReference type="AlphaFoldDB" id="A0A4Y9ELT9"/>
<dbReference type="InterPro" id="IPR013216">
    <property type="entry name" value="Methyltransf_11"/>
</dbReference>